<proteinExistence type="predicted"/>
<feature type="region of interest" description="Disordered" evidence="1">
    <location>
        <begin position="156"/>
        <end position="186"/>
    </location>
</feature>
<dbReference type="Proteomes" id="UP000541444">
    <property type="component" value="Unassembled WGS sequence"/>
</dbReference>
<accession>A0A7J7MBC1</accession>
<protein>
    <submittedName>
        <fullName evidence="2">Uncharacterized protein</fullName>
    </submittedName>
</protein>
<evidence type="ECO:0000313" key="2">
    <source>
        <dbReference type="EMBL" id="KAF6152195.1"/>
    </source>
</evidence>
<dbReference type="EMBL" id="JACGCM010001652">
    <property type="protein sequence ID" value="KAF6152195.1"/>
    <property type="molecule type" value="Genomic_DNA"/>
</dbReference>
<comment type="caution">
    <text evidence="2">The sequence shown here is derived from an EMBL/GenBank/DDBJ whole genome shotgun (WGS) entry which is preliminary data.</text>
</comment>
<evidence type="ECO:0000313" key="3">
    <source>
        <dbReference type="Proteomes" id="UP000541444"/>
    </source>
</evidence>
<feature type="compositionally biased region" description="Acidic residues" evidence="1">
    <location>
        <begin position="257"/>
        <end position="270"/>
    </location>
</feature>
<sequence>MNLLNSITETVDHKCGKTLCPAGSMLELHCISKCKIVVIDSDNALTGVWHYNDEDPTGSIHFFVFIIALASSVPGTPRVMHWILKMDPNNMANLPRKKTLAKKIVPRNKIVRLGSVVGDVNMSQVIGDMIMSQVMGDVTVGSGYVGKNIIYKKKAKATKKDKRNNETNGQNQPSVMKKKRLGPSELPEEELDHLPLFYVSDNDNIACNDMKVVGKVSIWEEDLIENKWYDNTCIENEWYDNDMDKDNADEAGHDDDMGGDDANVEGDNDDEGGHNVDMGWDSEDIETQVNEWIHFAQLNVDSLDAEEDYYGTHSSQDGDGIPNEEDIKRCKVFGDFWYEANNIFEEDEDVFKPQPQTDYESLYVRMEWPTVSEAREYLKKFAILNKFKTKQVKNESYMLRVLKGFHFEHTCTGKVGSKNKLANALWIANEIVELTICIERITGSFDDGYNRLPELTRQTYSGSVLAINDPSLWDKNVNI</sequence>
<organism evidence="2 3">
    <name type="scientific">Kingdonia uniflora</name>
    <dbReference type="NCBI Taxonomy" id="39325"/>
    <lineage>
        <taxon>Eukaryota</taxon>
        <taxon>Viridiplantae</taxon>
        <taxon>Streptophyta</taxon>
        <taxon>Embryophyta</taxon>
        <taxon>Tracheophyta</taxon>
        <taxon>Spermatophyta</taxon>
        <taxon>Magnoliopsida</taxon>
        <taxon>Ranunculales</taxon>
        <taxon>Circaeasteraceae</taxon>
        <taxon>Kingdonia</taxon>
    </lineage>
</organism>
<gene>
    <name evidence="2" type="ORF">GIB67_019417</name>
</gene>
<name>A0A7J7MBC1_9MAGN</name>
<feature type="compositionally biased region" description="Basic and acidic residues" evidence="1">
    <location>
        <begin position="242"/>
        <end position="256"/>
    </location>
</feature>
<dbReference type="AlphaFoldDB" id="A0A7J7MBC1"/>
<dbReference type="OrthoDB" id="1923067at2759"/>
<feature type="region of interest" description="Disordered" evidence="1">
    <location>
        <begin position="241"/>
        <end position="275"/>
    </location>
</feature>
<evidence type="ECO:0000256" key="1">
    <source>
        <dbReference type="SAM" id="MobiDB-lite"/>
    </source>
</evidence>
<keyword evidence="3" id="KW-1185">Reference proteome</keyword>
<reference evidence="2 3" key="1">
    <citation type="journal article" date="2020" name="IScience">
        <title>Genome Sequencing of the Endangered Kingdonia uniflora (Circaeasteraceae, Ranunculales) Reveals Potential Mechanisms of Evolutionary Specialization.</title>
        <authorList>
            <person name="Sun Y."/>
            <person name="Deng T."/>
            <person name="Zhang A."/>
            <person name="Moore M.J."/>
            <person name="Landis J.B."/>
            <person name="Lin N."/>
            <person name="Zhang H."/>
            <person name="Zhang X."/>
            <person name="Huang J."/>
            <person name="Zhang X."/>
            <person name="Sun H."/>
            <person name="Wang H."/>
        </authorList>
    </citation>
    <scope>NUCLEOTIDE SEQUENCE [LARGE SCALE GENOMIC DNA]</scope>
    <source>
        <strain evidence="2">TB1705</strain>
        <tissue evidence="2">Leaf</tissue>
    </source>
</reference>